<evidence type="ECO:0000256" key="2">
    <source>
        <dbReference type="ARBA" id="ARBA00022801"/>
    </source>
</evidence>
<dbReference type="HOGENOM" id="CLU_087854_2_0_9"/>
<sequence length="168" mass="18317">MNNTVLTGTVIKVGMADLNFANPPNKIRTSGLGSCVGIIIYDEYSKMCGMAHVMLPESSIARNGKIQRAKYADTALEDLIKTLITDGALPFRLKAKIAGGAQMFQFSSNNDTMRIGPRNVEAVRSVLKNYNVKILSEDVGGNSGRTIEFDPQTCMLEIRTVNKGVKMI</sequence>
<dbReference type="Pfam" id="PF03975">
    <property type="entry name" value="CheD"/>
    <property type="match status" value="1"/>
</dbReference>
<dbReference type="CDD" id="cd16352">
    <property type="entry name" value="CheD"/>
    <property type="match status" value="1"/>
</dbReference>
<name>E6TSU1_EVAC2</name>
<dbReference type="STRING" id="649639.Bcell_2476"/>
<keyword evidence="1 3" id="KW-0145">Chemotaxis</keyword>
<dbReference type="RefSeq" id="WP_013489067.1">
    <property type="nucleotide sequence ID" value="NC_014829.1"/>
</dbReference>
<comment type="function">
    <text evidence="3">Probably deamidates glutamine residues to glutamate on methyl-accepting chemotaxis receptors (MCPs), playing an important role in chemotaxis.</text>
</comment>
<dbReference type="EMBL" id="CP002394">
    <property type="protein sequence ID" value="ADU30733.1"/>
    <property type="molecule type" value="Genomic_DNA"/>
</dbReference>
<dbReference type="Proteomes" id="UP000001401">
    <property type="component" value="Chromosome"/>
</dbReference>
<dbReference type="PANTHER" id="PTHR35147">
    <property type="entry name" value="CHEMORECEPTOR GLUTAMINE DEAMIDASE CHED-RELATED"/>
    <property type="match status" value="1"/>
</dbReference>
<evidence type="ECO:0000256" key="3">
    <source>
        <dbReference type="HAMAP-Rule" id="MF_01440"/>
    </source>
</evidence>
<dbReference type="SUPFAM" id="SSF64438">
    <property type="entry name" value="CNF1/YfiH-like putative cysteine hydrolases"/>
    <property type="match status" value="1"/>
</dbReference>
<dbReference type="HAMAP" id="MF_01440">
    <property type="entry name" value="CheD"/>
    <property type="match status" value="1"/>
</dbReference>
<organism evidence="4 5">
    <name type="scientific">Evansella cellulosilytica (strain ATCC 21833 / DSM 2522 / FERM P-1141 / JCM 9156 / N-4)</name>
    <name type="common">Bacillus cellulosilyticus</name>
    <dbReference type="NCBI Taxonomy" id="649639"/>
    <lineage>
        <taxon>Bacteria</taxon>
        <taxon>Bacillati</taxon>
        <taxon>Bacillota</taxon>
        <taxon>Bacilli</taxon>
        <taxon>Bacillales</taxon>
        <taxon>Bacillaceae</taxon>
        <taxon>Evansella</taxon>
    </lineage>
</organism>
<dbReference type="KEGG" id="bco:Bcell_2476"/>
<gene>
    <name evidence="3" type="primary">cheD</name>
    <name evidence="4" type="ordered locus">Bcell_2476</name>
</gene>
<dbReference type="EC" id="3.5.1.44" evidence="3"/>
<dbReference type="InterPro" id="IPR005659">
    <property type="entry name" value="Chemorcpt_Glu_NH3ase_CheD"/>
</dbReference>
<dbReference type="GO" id="GO:0006935">
    <property type="term" value="P:chemotaxis"/>
    <property type="evidence" value="ECO:0007669"/>
    <property type="project" value="UniProtKB-UniRule"/>
</dbReference>
<comment type="similarity">
    <text evidence="3">Belongs to the CheD family.</text>
</comment>
<dbReference type="InterPro" id="IPR011324">
    <property type="entry name" value="Cytotoxic_necrot_fac-like_cat"/>
</dbReference>
<dbReference type="OrthoDB" id="9807202at2"/>
<dbReference type="eggNOG" id="COG1871">
    <property type="taxonomic scope" value="Bacteria"/>
</dbReference>
<protein>
    <recommendedName>
        <fullName evidence="3">Probable chemoreceptor glutamine deamidase CheD</fullName>
        <ecNumber evidence="3">3.5.1.44</ecNumber>
    </recommendedName>
</protein>
<proteinExistence type="inferred from homology"/>
<dbReference type="InterPro" id="IPR038592">
    <property type="entry name" value="CheD-like_sf"/>
</dbReference>
<keyword evidence="5" id="KW-1185">Reference proteome</keyword>
<accession>E6TSU1</accession>
<reference evidence="4 5" key="1">
    <citation type="submission" date="2010-12" db="EMBL/GenBank/DDBJ databases">
        <title>Complete sequence of Bacillus cellulosilyticus DSM 2522.</title>
        <authorList>
            <consortium name="US DOE Joint Genome Institute"/>
            <person name="Lucas S."/>
            <person name="Copeland A."/>
            <person name="Lapidus A."/>
            <person name="Cheng J.-F."/>
            <person name="Bruce D."/>
            <person name="Goodwin L."/>
            <person name="Pitluck S."/>
            <person name="Chertkov O."/>
            <person name="Detter J.C."/>
            <person name="Han C."/>
            <person name="Tapia R."/>
            <person name="Land M."/>
            <person name="Hauser L."/>
            <person name="Jeffries C."/>
            <person name="Kyrpides N."/>
            <person name="Ivanova N."/>
            <person name="Mikhailova N."/>
            <person name="Brumm P."/>
            <person name="Mead D."/>
            <person name="Woyke T."/>
        </authorList>
    </citation>
    <scope>NUCLEOTIDE SEQUENCE [LARGE SCALE GENOMIC DNA]</scope>
    <source>
        <strain evidence="5">ATCC 21833 / DSM 2522 / FERM P-1141 / JCM 9156 / N-4</strain>
    </source>
</reference>
<dbReference type="GO" id="GO:0050568">
    <property type="term" value="F:protein-glutamine glutaminase activity"/>
    <property type="evidence" value="ECO:0007669"/>
    <property type="project" value="UniProtKB-UniRule"/>
</dbReference>
<evidence type="ECO:0000313" key="4">
    <source>
        <dbReference type="EMBL" id="ADU30733.1"/>
    </source>
</evidence>
<keyword evidence="2 3" id="KW-0378">Hydrolase</keyword>
<evidence type="ECO:0000313" key="5">
    <source>
        <dbReference type="Proteomes" id="UP000001401"/>
    </source>
</evidence>
<dbReference type="Gene3D" id="3.30.1330.200">
    <property type="match status" value="1"/>
</dbReference>
<dbReference type="PANTHER" id="PTHR35147:SF1">
    <property type="entry name" value="CHEMORECEPTOR GLUTAMINE DEAMIDASE CHED-RELATED"/>
    <property type="match status" value="1"/>
</dbReference>
<dbReference type="AlphaFoldDB" id="E6TSU1"/>
<comment type="catalytic activity">
    <reaction evidence="3">
        <text>L-glutaminyl-[protein] + H2O = L-glutamyl-[protein] + NH4(+)</text>
        <dbReference type="Rhea" id="RHEA:16441"/>
        <dbReference type="Rhea" id="RHEA-COMP:10207"/>
        <dbReference type="Rhea" id="RHEA-COMP:10208"/>
        <dbReference type="ChEBI" id="CHEBI:15377"/>
        <dbReference type="ChEBI" id="CHEBI:28938"/>
        <dbReference type="ChEBI" id="CHEBI:29973"/>
        <dbReference type="ChEBI" id="CHEBI:30011"/>
        <dbReference type="EC" id="3.5.1.44"/>
    </reaction>
</comment>
<evidence type="ECO:0000256" key="1">
    <source>
        <dbReference type="ARBA" id="ARBA00022500"/>
    </source>
</evidence>